<dbReference type="GO" id="GO:0009253">
    <property type="term" value="P:peptidoglycan catabolic process"/>
    <property type="evidence" value="ECO:0007669"/>
    <property type="project" value="InterPro"/>
</dbReference>
<evidence type="ECO:0000313" key="3">
    <source>
        <dbReference type="Proteomes" id="UP000812270"/>
    </source>
</evidence>
<name>A0A9E2W6X3_9BACT</name>
<evidence type="ECO:0000259" key="1">
    <source>
        <dbReference type="SMART" id="SM00644"/>
    </source>
</evidence>
<evidence type="ECO:0000313" key="2">
    <source>
        <dbReference type="EMBL" id="MBV4360529.1"/>
    </source>
</evidence>
<organism evidence="2 3">
    <name type="scientific">Pinibacter aurantiacus</name>
    <dbReference type="NCBI Taxonomy" id="2851599"/>
    <lineage>
        <taxon>Bacteria</taxon>
        <taxon>Pseudomonadati</taxon>
        <taxon>Bacteroidota</taxon>
        <taxon>Chitinophagia</taxon>
        <taxon>Chitinophagales</taxon>
        <taxon>Chitinophagaceae</taxon>
        <taxon>Pinibacter</taxon>
    </lineage>
</organism>
<dbReference type="RefSeq" id="WP_217794998.1">
    <property type="nucleotide sequence ID" value="NZ_JAHSPG010000018.1"/>
</dbReference>
<feature type="domain" description="N-acetylmuramoyl-L-alanine amidase" evidence="1">
    <location>
        <begin position="25"/>
        <end position="165"/>
    </location>
</feature>
<dbReference type="Proteomes" id="UP000812270">
    <property type="component" value="Unassembled WGS sequence"/>
</dbReference>
<dbReference type="EMBL" id="JAHSPG010000018">
    <property type="protein sequence ID" value="MBV4360529.1"/>
    <property type="molecule type" value="Genomic_DNA"/>
</dbReference>
<dbReference type="InterPro" id="IPR002477">
    <property type="entry name" value="Peptidoglycan-bd-like"/>
</dbReference>
<dbReference type="Pfam" id="PF01471">
    <property type="entry name" value="PG_binding_1"/>
    <property type="match status" value="1"/>
</dbReference>
<dbReference type="SMART" id="SM00644">
    <property type="entry name" value="Ami_2"/>
    <property type="match status" value="1"/>
</dbReference>
<gene>
    <name evidence="2" type="ORF">KTO63_25420</name>
</gene>
<reference evidence="2" key="1">
    <citation type="submission" date="2021-06" db="EMBL/GenBank/DDBJ databases">
        <authorList>
            <person name="Huq M.A."/>
        </authorList>
    </citation>
    <scope>NUCLEOTIDE SEQUENCE</scope>
    <source>
        <strain evidence="2">MAH-26</strain>
    </source>
</reference>
<dbReference type="AlphaFoldDB" id="A0A9E2W6X3"/>
<dbReference type="InterPro" id="IPR002502">
    <property type="entry name" value="Amidase_domain"/>
</dbReference>
<sequence length="257" mass="27484">MSFTLTWLKDVLLQAGLKVAPVDGWERRGISEMGEVQGILCHHTAGSRNGNMPSLGIVTNGRSDLHGPLAHLGLGRDGTFYIIAAGRCNHAGPGSWNGITSGNTHFIGIEAENTGLSNDTPWPAVQLDAYYRGVAAILKHIGKDASFCAGHKEYALPRGRKSDPDFDMNAFRSKVSDILNGATRPSPLIPAVNANGIRTIRRGDSGNLVKQLQAKLSLTQDGVFGPGTEAAVREFQRQNRLVPDGIIGPKSWAILGL</sequence>
<protein>
    <submittedName>
        <fullName evidence="2">N-acetylmuramoyl-L-alanine amidase</fullName>
    </submittedName>
</protein>
<proteinExistence type="predicted"/>
<comment type="caution">
    <text evidence="2">The sequence shown here is derived from an EMBL/GenBank/DDBJ whole genome shotgun (WGS) entry which is preliminary data.</text>
</comment>
<accession>A0A9E2W6X3</accession>
<keyword evidence="3" id="KW-1185">Reference proteome</keyword>
<dbReference type="Pfam" id="PF01510">
    <property type="entry name" value="Amidase_2"/>
    <property type="match status" value="1"/>
</dbReference>
<dbReference type="GO" id="GO:0008745">
    <property type="term" value="F:N-acetylmuramoyl-L-alanine amidase activity"/>
    <property type="evidence" value="ECO:0007669"/>
    <property type="project" value="InterPro"/>
</dbReference>